<accession>A0A1G9Q742</accession>
<dbReference type="AlphaFoldDB" id="A0A1G9Q742"/>
<dbReference type="PANTHER" id="PTHR30217:SF6">
    <property type="entry name" value="TRNA HYDROXYLATION PROTEIN P"/>
    <property type="match status" value="1"/>
</dbReference>
<dbReference type="EMBL" id="FNGW01000005">
    <property type="protein sequence ID" value="SDM06759.1"/>
    <property type="molecule type" value="Genomic_DNA"/>
</dbReference>
<evidence type="ECO:0000313" key="5">
    <source>
        <dbReference type="Proteomes" id="UP000199068"/>
    </source>
</evidence>
<dbReference type="InterPro" id="IPR051454">
    <property type="entry name" value="RNA/ubiquinone_mod_enzymes"/>
</dbReference>
<keyword evidence="5" id="KW-1185">Reference proteome</keyword>
<evidence type="ECO:0000256" key="3">
    <source>
        <dbReference type="ARBA" id="ARBA00038374"/>
    </source>
</evidence>
<dbReference type="InterPro" id="IPR001539">
    <property type="entry name" value="Peptidase_U32"/>
</dbReference>
<evidence type="ECO:0000256" key="2">
    <source>
        <dbReference type="ARBA" id="ARBA00022801"/>
    </source>
</evidence>
<gene>
    <name evidence="4" type="ORF">SAMN04515677_10564</name>
</gene>
<dbReference type="GO" id="GO:0008233">
    <property type="term" value="F:peptidase activity"/>
    <property type="evidence" value="ECO:0007669"/>
    <property type="project" value="UniProtKB-KW"/>
</dbReference>
<comment type="similarity">
    <text evidence="3">Belongs to the peptidase U32 family.</text>
</comment>
<keyword evidence="2" id="KW-0378">Hydrolase</keyword>
<protein>
    <submittedName>
        <fullName evidence="4">Putative protease</fullName>
    </submittedName>
</protein>
<proteinExistence type="inferred from homology"/>
<dbReference type="RefSeq" id="WP_092726030.1">
    <property type="nucleotide sequence ID" value="NZ_FNGW01000005.1"/>
</dbReference>
<dbReference type="Proteomes" id="UP000199068">
    <property type="component" value="Unassembled WGS sequence"/>
</dbReference>
<evidence type="ECO:0000313" key="4">
    <source>
        <dbReference type="EMBL" id="SDM06759.1"/>
    </source>
</evidence>
<organism evidence="4 5">
    <name type="scientific">Romboutsia lituseburensis DSM 797</name>
    <dbReference type="NCBI Taxonomy" id="1121325"/>
    <lineage>
        <taxon>Bacteria</taxon>
        <taxon>Bacillati</taxon>
        <taxon>Bacillota</taxon>
        <taxon>Clostridia</taxon>
        <taxon>Peptostreptococcales</taxon>
        <taxon>Peptostreptococcaceae</taxon>
        <taxon>Romboutsia</taxon>
    </lineage>
</organism>
<dbReference type="GO" id="GO:0006508">
    <property type="term" value="P:proteolysis"/>
    <property type="evidence" value="ECO:0007669"/>
    <property type="project" value="UniProtKB-KW"/>
</dbReference>
<reference evidence="4 5" key="1">
    <citation type="submission" date="2016-10" db="EMBL/GenBank/DDBJ databases">
        <authorList>
            <person name="de Groot N.N."/>
        </authorList>
    </citation>
    <scope>NUCLEOTIDE SEQUENCE [LARGE SCALE GENOMIC DNA]</scope>
    <source>
        <strain evidence="4 5">DSM 797</strain>
    </source>
</reference>
<name>A0A1G9Q742_9FIRM</name>
<evidence type="ECO:0000256" key="1">
    <source>
        <dbReference type="ARBA" id="ARBA00022670"/>
    </source>
</evidence>
<dbReference type="PANTHER" id="PTHR30217">
    <property type="entry name" value="PEPTIDASE U32 FAMILY"/>
    <property type="match status" value="1"/>
</dbReference>
<dbReference type="STRING" id="1121325.SAMN04515677_10564"/>
<sequence length="308" mass="35315">MHNVELLAPARDLAELKANIENGANAVYIGGEVFGMVSINNLFSKEELIEGIEFAHKNKSKVYVVVNILPHDDDFNQIEEYLKSLECLGVDAIVISDPGMLSIVKNTIPNMEIHLSDQANTTNYISAKFWFEQGIKRVVVSRELSCDEIAQIRAKTPLELDIEVFVHGVMTISYSGRPLLSNFIKGKNPQKEISKKSYRLMEEKRPGEYFPVYEDEKGTFLFNSSDLCMIEYIPELIKSGITSLKIEGRMKDAEYIKRVTKAYRVAIDKFYENPQEWKFNSVWLDELKEISNRQFTSGFYLENPNDEI</sequence>
<dbReference type="Pfam" id="PF01136">
    <property type="entry name" value="Peptidase_U32"/>
    <property type="match status" value="1"/>
</dbReference>
<keyword evidence="1 4" id="KW-0645">Protease</keyword>